<dbReference type="AlphaFoldDB" id="A0A0E9US19"/>
<proteinExistence type="predicted"/>
<name>A0A0E9US19_ANGAN</name>
<dbReference type="EMBL" id="GBXM01040582">
    <property type="protein sequence ID" value="JAH67995.1"/>
    <property type="molecule type" value="Transcribed_RNA"/>
</dbReference>
<evidence type="ECO:0000313" key="1">
    <source>
        <dbReference type="EMBL" id="JAH67995.1"/>
    </source>
</evidence>
<protein>
    <submittedName>
        <fullName evidence="1">Uncharacterized protein</fullName>
    </submittedName>
</protein>
<sequence length="38" mass="4211">MHSRTDCPTFSLKVTLNSSDWLLSILIIFTCSPPPSDS</sequence>
<reference evidence="1" key="1">
    <citation type="submission" date="2014-11" db="EMBL/GenBank/DDBJ databases">
        <authorList>
            <person name="Amaro Gonzalez C."/>
        </authorList>
    </citation>
    <scope>NUCLEOTIDE SEQUENCE</scope>
</reference>
<reference evidence="1" key="2">
    <citation type="journal article" date="2015" name="Fish Shellfish Immunol.">
        <title>Early steps in the European eel (Anguilla anguilla)-Vibrio vulnificus interaction in the gills: Role of the RtxA13 toxin.</title>
        <authorList>
            <person name="Callol A."/>
            <person name="Pajuelo D."/>
            <person name="Ebbesson L."/>
            <person name="Teles M."/>
            <person name="MacKenzie S."/>
            <person name="Amaro C."/>
        </authorList>
    </citation>
    <scope>NUCLEOTIDE SEQUENCE</scope>
</reference>
<accession>A0A0E9US19</accession>
<organism evidence="1">
    <name type="scientific">Anguilla anguilla</name>
    <name type="common">European freshwater eel</name>
    <name type="synonym">Muraena anguilla</name>
    <dbReference type="NCBI Taxonomy" id="7936"/>
    <lineage>
        <taxon>Eukaryota</taxon>
        <taxon>Metazoa</taxon>
        <taxon>Chordata</taxon>
        <taxon>Craniata</taxon>
        <taxon>Vertebrata</taxon>
        <taxon>Euteleostomi</taxon>
        <taxon>Actinopterygii</taxon>
        <taxon>Neopterygii</taxon>
        <taxon>Teleostei</taxon>
        <taxon>Anguilliformes</taxon>
        <taxon>Anguillidae</taxon>
        <taxon>Anguilla</taxon>
    </lineage>
</organism>